<dbReference type="PANTHER" id="PTHR47751:SF1">
    <property type="entry name" value="SUPERFAMILY HYDROLASE, PUTATIVE (AFU_ORTHOLOGUE AFUA_2G16580)-RELATED"/>
    <property type="match status" value="1"/>
</dbReference>
<sequence length="67" mass="7398">MPSKVIFQSQGIKIAGNLYLPEDTQPKKHAAIVIGHPGGGVKEQTAGLYAEKLLKVFQDIWRTPPRE</sequence>
<protein>
    <recommendedName>
        <fullName evidence="4">Alpha/beta hydrolase</fullName>
    </recommendedName>
</protein>
<reference evidence="2 3" key="1">
    <citation type="submission" date="2023-04" db="EMBL/GenBank/DDBJ databases">
        <title>Genome of Basidiobolus ranarum AG-B5.</title>
        <authorList>
            <person name="Stajich J.E."/>
            <person name="Carter-House D."/>
            <person name="Gryganskyi A."/>
        </authorList>
    </citation>
    <scope>NUCLEOTIDE SEQUENCE [LARGE SCALE GENOMIC DNA]</scope>
    <source>
        <strain evidence="2 3">AG-B5</strain>
    </source>
</reference>
<accession>A0ABR2WCF3</accession>
<gene>
    <name evidence="2" type="ORF">K7432_018232</name>
</gene>
<proteinExistence type="inferred from homology"/>
<dbReference type="EMBL" id="JASJQH010005365">
    <property type="protein sequence ID" value="KAK9745939.1"/>
    <property type="molecule type" value="Genomic_DNA"/>
</dbReference>
<comment type="similarity">
    <text evidence="1">Belongs to the polyketide transferase af380 family.</text>
</comment>
<evidence type="ECO:0000256" key="1">
    <source>
        <dbReference type="ARBA" id="ARBA00029464"/>
    </source>
</evidence>
<name>A0ABR2WCF3_9FUNG</name>
<evidence type="ECO:0008006" key="4">
    <source>
        <dbReference type="Google" id="ProtNLM"/>
    </source>
</evidence>
<evidence type="ECO:0000313" key="3">
    <source>
        <dbReference type="Proteomes" id="UP001479436"/>
    </source>
</evidence>
<dbReference type="InterPro" id="IPR029058">
    <property type="entry name" value="AB_hydrolase_fold"/>
</dbReference>
<organism evidence="2 3">
    <name type="scientific">Basidiobolus ranarum</name>
    <dbReference type="NCBI Taxonomy" id="34480"/>
    <lineage>
        <taxon>Eukaryota</taxon>
        <taxon>Fungi</taxon>
        <taxon>Fungi incertae sedis</taxon>
        <taxon>Zoopagomycota</taxon>
        <taxon>Entomophthoromycotina</taxon>
        <taxon>Basidiobolomycetes</taxon>
        <taxon>Basidiobolales</taxon>
        <taxon>Basidiobolaceae</taxon>
        <taxon>Basidiobolus</taxon>
    </lineage>
</organism>
<dbReference type="SUPFAM" id="SSF53474">
    <property type="entry name" value="alpha/beta-Hydrolases"/>
    <property type="match status" value="1"/>
</dbReference>
<dbReference type="Gene3D" id="3.40.50.1820">
    <property type="entry name" value="alpha/beta hydrolase"/>
    <property type="match status" value="1"/>
</dbReference>
<dbReference type="InterPro" id="IPR051411">
    <property type="entry name" value="Polyketide_trans_af380"/>
</dbReference>
<comment type="caution">
    <text evidence="2">The sequence shown here is derived from an EMBL/GenBank/DDBJ whole genome shotgun (WGS) entry which is preliminary data.</text>
</comment>
<dbReference type="PANTHER" id="PTHR47751">
    <property type="entry name" value="SUPERFAMILY HYDROLASE, PUTATIVE (AFU_ORTHOLOGUE AFUA_2G16580)-RELATED"/>
    <property type="match status" value="1"/>
</dbReference>
<evidence type="ECO:0000313" key="2">
    <source>
        <dbReference type="EMBL" id="KAK9745939.1"/>
    </source>
</evidence>
<keyword evidence="3" id="KW-1185">Reference proteome</keyword>
<dbReference type="Proteomes" id="UP001479436">
    <property type="component" value="Unassembled WGS sequence"/>
</dbReference>